<name>A0A3Q0F5K9_VIGRR</name>
<evidence type="ECO:0000256" key="3">
    <source>
        <dbReference type="ARBA" id="ARBA00022679"/>
    </source>
</evidence>
<comment type="catalytic activity">
    <reaction evidence="7">
        <text>L-threonyl-[protein] + ATP = O-phospho-L-threonyl-[protein] + ADP + H(+)</text>
        <dbReference type="Rhea" id="RHEA:46608"/>
        <dbReference type="Rhea" id="RHEA-COMP:11060"/>
        <dbReference type="Rhea" id="RHEA-COMP:11605"/>
        <dbReference type="ChEBI" id="CHEBI:15378"/>
        <dbReference type="ChEBI" id="CHEBI:30013"/>
        <dbReference type="ChEBI" id="CHEBI:30616"/>
        <dbReference type="ChEBI" id="CHEBI:61977"/>
        <dbReference type="ChEBI" id="CHEBI:456216"/>
        <dbReference type="EC" id="2.7.11.1"/>
    </reaction>
</comment>
<evidence type="ECO:0000256" key="7">
    <source>
        <dbReference type="ARBA" id="ARBA00047899"/>
    </source>
</evidence>
<evidence type="ECO:0000313" key="11">
    <source>
        <dbReference type="RefSeq" id="XP_022639208.1"/>
    </source>
</evidence>
<dbReference type="RefSeq" id="XP_022639210.1">
    <property type="nucleotide sequence ID" value="XM_022783489.1"/>
</dbReference>
<evidence type="ECO:0000256" key="6">
    <source>
        <dbReference type="ARBA" id="ARBA00022840"/>
    </source>
</evidence>
<evidence type="ECO:0000256" key="4">
    <source>
        <dbReference type="ARBA" id="ARBA00022741"/>
    </source>
</evidence>
<dbReference type="Gene3D" id="1.10.510.10">
    <property type="entry name" value="Transferase(Phosphotransferase) domain 1"/>
    <property type="match status" value="1"/>
</dbReference>
<dbReference type="GO" id="GO:0005524">
    <property type="term" value="F:ATP binding"/>
    <property type="evidence" value="ECO:0007669"/>
    <property type="project" value="UniProtKB-KW"/>
</dbReference>
<sequence>MRLGSEIFSTAIQLTEERSGASRGGSGGSGDGSVASASFLEFFFVFDLDFNFCWLSSQHFLTCKPLFRIFFLASASMFDFCLGYELFVGQPPFYTNSVYALIRHIVKDPVKYLDRMSPNFKCFLKGLLNKELREINGSRMRSEAERMVEGLPKIGQT</sequence>
<reference evidence="9" key="1">
    <citation type="journal article" date="2014" name="Nat. Commun.">
        <title>Genome sequence of mungbean and insights into evolution within Vigna species.</title>
        <authorList>
            <person name="Kang Y.J."/>
            <person name="Kim S.K."/>
            <person name="Kim M.Y."/>
            <person name="Lestari P."/>
            <person name="Kim K.H."/>
            <person name="Ha B.K."/>
            <person name="Jun T.H."/>
            <person name="Hwang W.J."/>
            <person name="Lee T."/>
            <person name="Lee J."/>
            <person name="Shim S."/>
            <person name="Yoon M.Y."/>
            <person name="Jang Y.E."/>
            <person name="Han K.S."/>
            <person name="Taeprayoon P."/>
            <person name="Yoon N."/>
            <person name="Somta P."/>
            <person name="Tanya P."/>
            <person name="Kim K.S."/>
            <person name="Gwag J.G."/>
            <person name="Moon J.K."/>
            <person name="Lee Y.H."/>
            <person name="Park B.S."/>
            <person name="Bombarely A."/>
            <person name="Doyle J.J."/>
            <person name="Jackson S.A."/>
            <person name="Schafleitner R."/>
            <person name="Srinives P."/>
            <person name="Varshney R.K."/>
            <person name="Lee S.H."/>
        </authorList>
    </citation>
    <scope>NUCLEOTIDE SEQUENCE [LARGE SCALE GENOMIC DNA]</scope>
    <source>
        <strain evidence="9">cv. VC1973A</strain>
    </source>
</reference>
<evidence type="ECO:0000256" key="1">
    <source>
        <dbReference type="ARBA" id="ARBA00012513"/>
    </source>
</evidence>
<reference evidence="10 11" key="2">
    <citation type="submission" date="2025-04" db="UniProtKB">
        <authorList>
            <consortium name="RefSeq"/>
        </authorList>
    </citation>
    <scope>IDENTIFICATION</scope>
    <source>
        <tissue evidence="10 11">Leaf</tissue>
    </source>
</reference>
<dbReference type="GeneID" id="106768006"/>
<proteinExistence type="predicted"/>
<dbReference type="RefSeq" id="XP_022639208.1">
    <property type="nucleotide sequence ID" value="XM_022783487.1"/>
</dbReference>
<dbReference type="SUPFAM" id="SSF56112">
    <property type="entry name" value="Protein kinase-like (PK-like)"/>
    <property type="match status" value="1"/>
</dbReference>
<evidence type="ECO:0000313" key="12">
    <source>
        <dbReference type="RefSeq" id="XP_022639209.1"/>
    </source>
</evidence>
<keyword evidence="2" id="KW-0723">Serine/threonine-protein kinase</keyword>
<comment type="catalytic activity">
    <reaction evidence="8">
        <text>L-seryl-[protein] + ATP = O-phospho-L-seryl-[protein] + ADP + H(+)</text>
        <dbReference type="Rhea" id="RHEA:17989"/>
        <dbReference type="Rhea" id="RHEA-COMP:9863"/>
        <dbReference type="Rhea" id="RHEA-COMP:11604"/>
        <dbReference type="ChEBI" id="CHEBI:15378"/>
        <dbReference type="ChEBI" id="CHEBI:29999"/>
        <dbReference type="ChEBI" id="CHEBI:30616"/>
        <dbReference type="ChEBI" id="CHEBI:83421"/>
        <dbReference type="ChEBI" id="CHEBI:456216"/>
        <dbReference type="EC" id="2.7.11.1"/>
    </reaction>
</comment>
<dbReference type="PANTHER" id="PTHR22983:SF6">
    <property type="entry name" value="SERINE_THREONINE-PROTEIN KINASE 36"/>
    <property type="match status" value="1"/>
</dbReference>
<keyword evidence="3" id="KW-0808">Transferase</keyword>
<keyword evidence="5" id="KW-0418">Kinase</keyword>
<gene>
    <name evidence="10 11 12 13 14" type="primary">LOC106768006</name>
</gene>
<dbReference type="STRING" id="3916.A0A3Q0F5K9"/>
<keyword evidence="9" id="KW-1185">Reference proteome</keyword>
<dbReference type="RefSeq" id="XP_022639211.1">
    <property type="nucleotide sequence ID" value="XM_022783490.1"/>
</dbReference>
<keyword evidence="6" id="KW-0067">ATP-binding</keyword>
<keyword evidence="4" id="KW-0547">Nucleotide-binding</keyword>
<evidence type="ECO:0000313" key="9">
    <source>
        <dbReference type="Proteomes" id="UP000087766"/>
    </source>
</evidence>
<protein>
    <recommendedName>
        <fullName evidence="1">non-specific serine/threonine protein kinase</fullName>
        <ecNumber evidence="1">2.7.11.1</ecNumber>
    </recommendedName>
</protein>
<dbReference type="EC" id="2.7.11.1" evidence="1"/>
<dbReference type="RefSeq" id="XP_022639209.1">
    <property type="nucleotide sequence ID" value="XM_022783488.1"/>
</dbReference>
<dbReference type="KEGG" id="vra:106768006"/>
<dbReference type="PANTHER" id="PTHR22983">
    <property type="entry name" value="PROTEIN KINASE RELATED"/>
    <property type="match status" value="1"/>
</dbReference>
<dbReference type="GO" id="GO:0004674">
    <property type="term" value="F:protein serine/threonine kinase activity"/>
    <property type="evidence" value="ECO:0007669"/>
    <property type="project" value="UniProtKB-KW"/>
</dbReference>
<dbReference type="GO" id="GO:0005737">
    <property type="term" value="C:cytoplasm"/>
    <property type="evidence" value="ECO:0007669"/>
    <property type="project" value="UniProtKB-ARBA"/>
</dbReference>
<organism evidence="9 11">
    <name type="scientific">Vigna radiata var. radiata</name>
    <name type="common">Mung bean</name>
    <name type="synonym">Phaseolus aureus</name>
    <dbReference type="NCBI Taxonomy" id="3916"/>
    <lineage>
        <taxon>Eukaryota</taxon>
        <taxon>Viridiplantae</taxon>
        <taxon>Streptophyta</taxon>
        <taxon>Embryophyta</taxon>
        <taxon>Tracheophyta</taxon>
        <taxon>Spermatophyta</taxon>
        <taxon>Magnoliopsida</taxon>
        <taxon>eudicotyledons</taxon>
        <taxon>Gunneridae</taxon>
        <taxon>Pentapetalae</taxon>
        <taxon>rosids</taxon>
        <taxon>fabids</taxon>
        <taxon>Fabales</taxon>
        <taxon>Fabaceae</taxon>
        <taxon>Papilionoideae</taxon>
        <taxon>50 kb inversion clade</taxon>
        <taxon>NPAAA clade</taxon>
        <taxon>indigoferoid/millettioid clade</taxon>
        <taxon>Phaseoleae</taxon>
        <taxon>Vigna</taxon>
    </lineage>
</organism>
<evidence type="ECO:0000313" key="10">
    <source>
        <dbReference type="RefSeq" id="XP_022639207.1"/>
    </source>
</evidence>
<evidence type="ECO:0000256" key="2">
    <source>
        <dbReference type="ARBA" id="ARBA00022527"/>
    </source>
</evidence>
<evidence type="ECO:0000313" key="14">
    <source>
        <dbReference type="RefSeq" id="XP_022639211.1"/>
    </source>
</evidence>
<dbReference type="Proteomes" id="UP000087766">
    <property type="component" value="Chromosome 7"/>
</dbReference>
<dbReference type="OrthoDB" id="266718at2759"/>
<dbReference type="InterPro" id="IPR011009">
    <property type="entry name" value="Kinase-like_dom_sf"/>
</dbReference>
<dbReference type="AlphaFoldDB" id="A0A3Q0F5K9"/>
<dbReference type="RefSeq" id="XP_022639207.1">
    <property type="nucleotide sequence ID" value="XM_022783486.1"/>
</dbReference>
<evidence type="ECO:0000256" key="8">
    <source>
        <dbReference type="ARBA" id="ARBA00048679"/>
    </source>
</evidence>
<evidence type="ECO:0000313" key="13">
    <source>
        <dbReference type="RefSeq" id="XP_022639210.1"/>
    </source>
</evidence>
<evidence type="ECO:0000256" key="5">
    <source>
        <dbReference type="ARBA" id="ARBA00022777"/>
    </source>
</evidence>
<accession>A0A3Q0F5K9</accession>